<dbReference type="InterPro" id="IPR051809">
    <property type="entry name" value="Plant_receptor-like_S/T_kinase"/>
</dbReference>
<dbReference type="Gramene" id="PRQ37499">
    <property type="protein sequence ID" value="PRQ37499"/>
    <property type="gene ID" value="RchiOBHm_Chr4g0403231"/>
</dbReference>
<dbReference type="InterPro" id="IPR017441">
    <property type="entry name" value="Protein_kinase_ATP_BS"/>
</dbReference>
<evidence type="ECO:0000256" key="4">
    <source>
        <dbReference type="ARBA" id="ARBA00012513"/>
    </source>
</evidence>
<evidence type="ECO:0000256" key="5">
    <source>
        <dbReference type="ARBA" id="ARBA00022475"/>
    </source>
</evidence>
<comment type="catalytic activity">
    <reaction evidence="20">
        <text>L-threonyl-[protein] + ATP = O-phospho-L-threonyl-[protein] + ADP + H(+)</text>
        <dbReference type="Rhea" id="RHEA:46608"/>
        <dbReference type="Rhea" id="RHEA-COMP:11060"/>
        <dbReference type="Rhea" id="RHEA-COMP:11605"/>
        <dbReference type="ChEBI" id="CHEBI:15378"/>
        <dbReference type="ChEBI" id="CHEBI:30013"/>
        <dbReference type="ChEBI" id="CHEBI:30616"/>
        <dbReference type="ChEBI" id="CHEBI:61977"/>
        <dbReference type="ChEBI" id="CHEBI:456216"/>
        <dbReference type="EC" id="2.7.11.1"/>
    </reaction>
</comment>
<keyword evidence="14" id="KW-0418">Kinase</keyword>
<dbReference type="Pfam" id="PF08263">
    <property type="entry name" value="LRRNT_2"/>
    <property type="match status" value="1"/>
</dbReference>
<dbReference type="Pfam" id="PF13855">
    <property type="entry name" value="LRR_8"/>
    <property type="match status" value="4"/>
</dbReference>
<keyword evidence="16" id="KW-1133">Transmembrane helix</keyword>
<evidence type="ECO:0000256" key="13">
    <source>
        <dbReference type="ARBA" id="ARBA00022741"/>
    </source>
</evidence>
<evidence type="ECO:0000259" key="23">
    <source>
        <dbReference type="PROSITE" id="PS50011"/>
    </source>
</evidence>
<evidence type="ECO:0000313" key="25">
    <source>
        <dbReference type="Proteomes" id="UP000238479"/>
    </source>
</evidence>
<comment type="similarity">
    <text evidence="3">Belongs to the protein kinase superfamily. Ser/Thr protein kinase family.</text>
</comment>
<comment type="catalytic activity">
    <reaction evidence="21">
        <text>L-seryl-[protein] + ATP = O-phospho-L-seryl-[protein] + ADP + H(+)</text>
        <dbReference type="Rhea" id="RHEA:17989"/>
        <dbReference type="Rhea" id="RHEA-COMP:9863"/>
        <dbReference type="Rhea" id="RHEA-COMP:11604"/>
        <dbReference type="ChEBI" id="CHEBI:15378"/>
        <dbReference type="ChEBI" id="CHEBI:29999"/>
        <dbReference type="ChEBI" id="CHEBI:30616"/>
        <dbReference type="ChEBI" id="CHEBI:83421"/>
        <dbReference type="ChEBI" id="CHEBI:456216"/>
        <dbReference type="EC" id="2.7.11.1"/>
    </reaction>
</comment>
<evidence type="ECO:0000256" key="21">
    <source>
        <dbReference type="ARBA" id="ARBA00048679"/>
    </source>
</evidence>
<evidence type="ECO:0000256" key="20">
    <source>
        <dbReference type="ARBA" id="ARBA00047899"/>
    </source>
</evidence>
<name>A0A2P6QTN8_ROSCH</name>
<dbReference type="Gene3D" id="3.30.200.20">
    <property type="entry name" value="Phosphorylase Kinase, domain 1"/>
    <property type="match status" value="1"/>
</dbReference>
<dbReference type="SMART" id="SM00369">
    <property type="entry name" value="LRR_TYP"/>
    <property type="match status" value="11"/>
</dbReference>
<dbReference type="Pfam" id="PF00560">
    <property type="entry name" value="LRR_1"/>
    <property type="match status" value="2"/>
</dbReference>
<dbReference type="InterPro" id="IPR001611">
    <property type="entry name" value="Leu-rich_rpt"/>
</dbReference>
<proteinExistence type="inferred from homology"/>
<feature type="domain" description="Protein kinase" evidence="23">
    <location>
        <begin position="838"/>
        <end position="1119"/>
    </location>
</feature>
<keyword evidence="10" id="KW-0812">Transmembrane</keyword>
<evidence type="ECO:0000256" key="2">
    <source>
        <dbReference type="ARBA" id="ARBA00004479"/>
    </source>
</evidence>
<dbReference type="SUPFAM" id="SSF52047">
    <property type="entry name" value="RNI-like"/>
    <property type="match status" value="2"/>
</dbReference>
<keyword evidence="8" id="KW-0433">Leucine-rich repeat</keyword>
<dbReference type="PROSITE" id="PS00108">
    <property type="entry name" value="PROTEIN_KINASE_ST"/>
    <property type="match status" value="1"/>
</dbReference>
<reference evidence="24 25" key="1">
    <citation type="journal article" date="2018" name="Nat. Genet.">
        <title>The Rosa genome provides new insights in the design of modern roses.</title>
        <authorList>
            <person name="Bendahmane M."/>
        </authorList>
    </citation>
    <scope>NUCLEOTIDE SEQUENCE [LARGE SCALE GENOMIC DNA]</scope>
    <source>
        <strain evidence="25">cv. Old Blush</strain>
    </source>
</reference>
<dbReference type="PROSITE" id="PS00107">
    <property type="entry name" value="PROTEIN_KINASE_ATP"/>
    <property type="match status" value="1"/>
</dbReference>
<keyword evidence="17" id="KW-0472">Membrane</keyword>
<evidence type="ECO:0000256" key="3">
    <source>
        <dbReference type="ARBA" id="ARBA00008684"/>
    </source>
</evidence>
<protein>
    <recommendedName>
        <fullName evidence="4">non-specific serine/threonine protein kinase</fullName>
        <ecNumber evidence="4">2.7.11.1</ecNumber>
    </recommendedName>
</protein>
<dbReference type="InterPro" id="IPR032675">
    <property type="entry name" value="LRR_dom_sf"/>
</dbReference>
<evidence type="ECO:0000256" key="16">
    <source>
        <dbReference type="ARBA" id="ARBA00022989"/>
    </source>
</evidence>
<keyword evidence="5" id="KW-1003">Cell membrane</keyword>
<sequence length="1126" mass="124578">MHAHQVTMLMQRILFLSGVVLLHYSCLLHLAISSSNLTDQSALLAIQSKLTVDPTNTVLCGNWTTETSFCNWFGVSCSKRKQRVTALKLPYMGLQGTISPNIGNLSFLVLIDLQNNSFTGSLPHEISRLHRLRTLVVQVNQLEGTIPPALQHCQKLEILSLSYNRLSGRIPIELGFLPKLRKLYLGVNNFVAGNIPVSLGNISTLQELSLPESGLTGSFPHTLLNLSSLVTISLYKNNISGSLHDVDICHYWPNIQILQFANNKFSGELPSRIDRCREIVVLSFSNNRLIGSIPQYIGALQNLEELHLDFNSLTGFVPPTIGNLSNLKQFLVQNNNITGGIPKDLGRLSNLQRLVLANNSLTGAIPFDIFNISSLQIFSTAFNSLSGTFPSLTGILLLNIEGLYLSANQFTGAIPAYFSNFSKLHLLDLSQNLLYGAIPMSLGTIKNLQILNLGRNQLSGEPGVLELRFLSSIFNSSSLRVLALDDNPLNGIMPDSFRNQSYSFQNIYAPRCQIKGHIPSSIGFLKNLTSLVLLNNNMTGNLPSSIGGLEMMHRLYLDSNNIEGLIPDELCLLRNLGELLLSNNNFSGVIPSCIANLEGLQKVLLNSNRLTSTVPMSLWNLENLVFLDLSFNSLSGDLPSSMRKTKVLQMIDLSSNQISGNIPTVIGEFQSLSSLNLSNNMFVGSVPQSFGDLKGLEILDLSYNTLSGTIPKSLETLKYLKYLNVSYNKLSGEIPSEGPFVNFSAQSFLGNMALCQRSPNFGVSPCRNPRARKSRTVYSLLKYIFPAVISTAILISLISWWKICQKRKATIPRPAEQLIAPDHLMISYHDLCLATNDFCESNLLGVGSFGSVYKGVLSDGTIVAVKVLDLKMEGAIKSFDAECKVWRTIRHRNVVKVITTCSSPDVRALVLEYMSHGSLEKWLYSHNYCLSLLQRVSVLIDIASALEYLHHGQSEVVVHCDLKPSNILLDEDMVAHVADFGLGKVLAENKEETQTRTLGTLGYIAPEYGSEGKVSAKGDIYSFGIMLFEILTRKKPTDELFFGELTLRQWINVSIRERVIKVVDNGLLSIEGERDINFLESIVLHIMELGLECTLESPEERVDIKEVASKLSKIKLALFHDRTVCV</sequence>
<evidence type="ECO:0000256" key="9">
    <source>
        <dbReference type="ARBA" id="ARBA00022679"/>
    </source>
</evidence>
<dbReference type="PROSITE" id="PS51450">
    <property type="entry name" value="LRR"/>
    <property type="match status" value="1"/>
</dbReference>
<dbReference type="Gene3D" id="3.80.10.10">
    <property type="entry name" value="Ribonuclease Inhibitor"/>
    <property type="match status" value="3"/>
</dbReference>
<dbReference type="PANTHER" id="PTHR27008:SF497">
    <property type="entry name" value="OS11G0695000 PROTEIN"/>
    <property type="match status" value="1"/>
</dbReference>
<keyword evidence="18" id="KW-0675">Receptor</keyword>
<evidence type="ECO:0000256" key="22">
    <source>
        <dbReference type="PROSITE-ProRule" id="PRU10141"/>
    </source>
</evidence>
<dbReference type="InterPro" id="IPR000719">
    <property type="entry name" value="Prot_kinase_dom"/>
</dbReference>
<evidence type="ECO:0000256" key="8">
    <source>
        <dbReference type="ARBA" id="ARBA00022614"/>
    </source>
</evidence>
<evidence type="ECO:0000256" key="6">
    <source>
        <dbReference type="ARBA" id="ARBA00022527"/>
    </source>
</evidence>
<dbReference type="PANTHER" id="PTHR27008">
    <property type="entry name" value="OS04G0122200 PROTEIN"/>
    <property type="match status" value="1"/>
</dbReference>
<gene>
    <name evidence="24" type="ORF">RchiOBHm_Chr4g0403231</name>
</gene>
<dbReference type="InterPro" id="IPR008271">
    <property type="entry name" value="Ser/Thr_kinase_AS"/>
</dbReference>
<keyword evidence="19" id="KW-0325">Glycoprotein</keyword>
<dbReference type="GO" id="GO:0005524">
    <property type="term" value="F:ATP binding"/>
    <property type="evidence" value="ECO:0007669"/>
    <property type="project" value="UniProtKB-UniRule"/>
</dbReference>
<dbReference type="SMART" id="SM00220">
    <property type="entry name" value="S_TKc"/>
    <property type="match status" value="1"/>
</dbReference>
<organism evidence="24 25">
    <name type="scientific">Rosa chinensis</name>
    <name type="common">China rose</name>
    <dbReference type="NCBI Taxonomy" id="74649"/>
    <lineage>
        <taxon>Eukaryota</taxon>
        <taxon>Viridiplantae</taxon>
        <taxon>Streptophyta</taxon>
        <taxon>Embryophyta</taxon>
        <taxon>Tracheophyta</taxon>
        <taxon>Spermatophyta</taxon>
        <taxon>Magnoliopsida</taxon>
        <taxon>eudicotyledons</taxon>
        <taxon>Gunneridae</taxon>
        <taxon>Pentapetalae</taxon>
        <taxon>rosids</taxon>
        <taxon>fabids</taxon>
        <taxon>Rosales</taxon>
        <taxon>Rosaceae</taxon>
        <taxon>Rosoideae</taxon>
        <taxon>Rosoideae incertae sedis</taxon>
        <taxon>Rosa</taxon>
    </lineage>
</organism>
<dbReference type="OMA" id="ADVIGPQ"/>
<evidence type="ECO:0000256" key="12">
    <source>
        <dbReference type="ARBA" id="ARBA00022737"/>
    </source>
</evidence>
<dbReference type="Gene3D" id="1.10.510.10">
    <property type="entry name" value="Transferase(Phosphotransferase) domain 1"/>
    <property type="match status" value="1"/>
</dbReference>
<dbReference type="InterPro" id="IPR013210">
    <property type="entry name" value="LRR_N_plant-typ"/>
</dbReference>
<accession>A0A2P6QTN8</accession>
<dbReference type="EC" id="2.7.11.1" evidence="4"/>
<evidence type="ECO:0000256" key="15">
    <source>
        <dbReference type="ARBA" id="ARBA00022840"/>
    </source>
</evidence>
<dbReference type="Proteomes" id="UP000238479">
    <property type="component" value="Chromosome 4"/>
</dbReference>
<comment type="subcellular location">
    <subcellularLocation>
        <location evidence="1">Cell membrane</location>
        <topology evidence="1">Single-pass membrane protein</topology>
    </subcellularLocation>
    <subcellularLocation>
        <location evidence="2">Membrane</location>
        <topology evidence="2">Single-pass type I membrane protein</topology>
    </subcellularLocation>
</comment>
<evidence type="ECO:0000256" key="7">
    <source>
        <dbReference type="ARBA" id="ARBA00022553"/>
    </source>
</evidence>
<comment type="caution">
    <text evidence="24">The sequence shown here is derived from an EMBL/GenBank/DDBJ whole genome shotgun (WGS) entry which is preliminary data.</text>
</comment>
<dbReference type="FunFam" id="3.80.10.10:FF:000095">
    <property type="entry name" value="LRR receptor-like serine/threonine-protein kinase GSO1"/>
    <property type="match status" value="2"/>
</dbReference>
<evidence type="ECO:0000256" key="11">
    <source>
        <dbReference type="ARBA" id="ARBA00022729"/>
    </source>
</evidence>
<keyword evidence="7" id="KW-0597">Phosphoprotein</keyword>
<dbReference type="InterPro" id="IPR003591">
    <property type="entry name" value="Leu-rich_rpt_typical-subtyp"/>
</dbReference>
<keyword evidence="25" id="KW-1185">Reference proteome</keyword>
<dbReference type="SUPFAM" id="SSF56112">
    <property type="entry name" value="Protein kinase-like (PK-like)"/>
    <property type="match status" value="1"/>
</dbReference>
<evidence type="ECO:0000256" key="18">
    <source>
        <dbReference type="ARBA" id="ARBA00023170"/>
    </source>
</evidence>
<keyword evidence="13 22" id="KW-0547">Nucleotide-binding</keyword>
<keyword evidence="15 22" id="KW-0067">ATP-binding</keyword>
<dbReference type="GO" id="GO:0005886">
    <property type="term" value="C:plasma membrane"/>
    <property type="evidence" value="ECO:0007669"/>
    <property type="project" value="UniProtKB-SubCell"/>
</dbReference>
<evidence type="ECO:0000256" key="19">
    <source>
        <dbReference type="ARBA" id="ARBA00023180"/>
    </source>
</evidence>
<dbReference type="InterPro" id="IPR011009">
    <property type="entry name" value="Kinase-like_dom_sf"/>
</dbReference>
<dbReference type="EMBL" id="PDCK01000042">
    <property type="protein sequence ID" value="PRQ37499.1"/>
    <property type="molecule type" value="Genomic_DNA"/>
</dbReference>
<dbReference type="PROSITE" id="PS50011">
    <property type="entry name" value="PROTEIN_KINASE_DOM"/>
    <property type="match status" value="1"/>
</dbReference>
<evidence type="ECO:0000256" key="14">
    <source>
        <dbReference type="ARBA" id="ARBA00022777"/>
    </source>
</evidence>
<evidence type="ECO:0000313" key="24">
    <source>
        <dbReference type="EMBL" id="PRQ37499.1"/>
    </source>
</evidence>
<evidence type="ECO:0000256" key="1">
    <source>
        <dbReference type="ARBA" id="ARBA00004162"/>
    </source>
</evidence>
<dbReference type="FunFam" id="3.30.200.20:FF:000661">
    <property type="entry name" value="Serine-threonine protein kinase plant-type"/>
    <property type="match status" value="1"/>
</dbReference>
<dbReference type="AlphaFoldDB" id="A0A2P6QTN8"/>
<keyword evidence="6" id="KW-0723">Serine/threonine-protein kinase</keyword>
<feature type="binding site" evidence="22">
    <location>
        <position position="866"/>
    </location>
    <ligand>
        <name>ATP</name>
        <dbReference type="ChEBI" id="CHEBI:30616"/>
    </ligand>
</feature>
<dbReference type="GO" id="GO:0004674">
    <property type="term" value="F:protein serine/threonine kinase activity"/>
    <property type="evidence" value="ECO:0007669"/>
    <property type="project" value="UniProtKB-KW"/>
</dbReference>
<keyword evidence="12" id="KW-0677">Repeat</keyword>
<dbReference type="FunFam" id="1.10.510.10:FF:000358">
    <property type="entry name" value="Putative leucine-rich repeat receptor-like serine/threonine-protein kinase"/>
    <property type="match status" value="1"/>
</dbReference>
<evidence type="ECO:0000256" key="10">
    <source>
        <dbReference type="ARBA" id="ARBA00022692"/>
    </source>
</evidence>
<dbReference type="Pfam" id="PF00069">
    <property type="entry name" value="Pkinase"/>
    <property type="match status" value="1"/>
</dbReference>
<dbReference type="FunFam" id="3.80.10.10:FF:000101">
    <property type="entry name" value="LRR receptor-like serine/threonine-protein kinase ERECTA"/>
    <property type="match status" value="1"/>
</dbReference>
<evidence type="ECO:0000256" key="17">
    <source>
        <dbReference type="ARBA" id="ARBA00023136"/>
    </source>
</evidence>
<keyword evidence="9 24" id="KW-0808">Transferase</keyword>
<keyword evidence="11" id="KW-0732">Signal</keyword>